<proteinExistence type="predicted"/>
<dbReference type="EMBL" id="PDNA01000430">
    <property type="protein sequence ID" value="PGG95512.1"/>
    <property type="molecule type" value="Genomic_DNA"/>
</dbReference>
<feature type="coiled-coil region" evidence="1">
    <location>
        <begin position="25"/>
        <end position="62"/>
    </location>
</feature>
<evidence type="ECO:0000313" key="2">
    <source>
        <dbReference type="EMBL" id="PGG95512.1"/>
    </source>
</evidence>
<dbReference type="Proteomes" id="UP000224634">
    <property type="component" value="Unassembled WGS sequence"/>
</dbReference>
<accession>A0A2B7WFZ7</accession>
<protein>
    <submittedName>
        <fullName evidence="2">Uncharacterized protein</fullName>
    </submittedName>
</protein>
<reference evidence="2 3" key="1">
    <citation type="submission" date="2017-10" db="EMBL/GenBank/DDBJ databases">
        <title>Comparative genomics in systemic dimorphic fungi from Ajellomycetaceae.</title>
        <authorList>
            <person name="Munoz J.F."/>
            <person name="Mcewen J.G."/>
            <person name="Clay O.K."/>
            <person name="Cuomo C.A."/>
        </authorList>
    </citation>
    <scope>NUCLEOTIDE SEQUENCE [LARGE SCALE GENOMIC DNA]</scope>
    <source>
        <strain evidence="2 3">UAMH7299</strain>
    </source>
</reference>
<comment type="caution">
    <text evidence="2">The sequence shown here is derived from an EMBL/GenBank/DDBJ whole genome shotgun (WGS) entry which is preliminary data.</text>
</comment>
<sequence>MTEFEKQIVSYHKTLQLQPAMTEFLVESQKLLKAAEEALVMLKASLKQHKAANDELESLRVAMHFGKLQQDDLVTQVKMGAKAIYRVNSMVGELERSMNKLLSLNKDQDQLIGLLRHRGQY</sequence>
<name>A0A2B7WFZ7_POLH7</name>
<keyword evidence="1" id="KW-0175">Coiled coil</keyword>
<evidence type="ECO:0000256" key="1">
    <source>
        <dbReference type="SAM" id="Coils"/>
    </source>
</evidence>
<gene>
    <name evidence="2" type="ORF">AJ80_09948</name>
</gene>
<evidence type="ECO:0000313" key="3">
    <source>
        <dbReference type="Proteomes" id="UP000224634"/>
    </source>
</evidence>
<keyword evidence="3" id="KW-1185">Reference proteome</keyword>
<organism evidence="2 3">
    <name type="scientific">Polytolypa hystricis (strain UAMH7299)</name>
    <dbReference type="NCBI Taxonomy" id="1447883"/>
    <lineage>
        <taxon>Eukaryota</taxon>
        <taxon>Fungi</taxon>
        <taxon>Dikarya</taxon>
        <taxon>Ascomycota</taxon>
        <taxon>Pezizomycotina</taxon>
        <taxon>Eurotiomycetes</taxon>
        <taxon>Eurotiomycetidae</taxon>
        <taxon>Onygenales</taxon>
        <taxon>Onygenales incertae sedis</taxon>
        <taxon>Polytolypa</taxon>
    </lineage>
</organism>
<dbReference type="AlphaFoldDB" id="A0A2B7WFZ7"/>